<dbReference type="Pfam" id="PF04043">
    <property type="entry name" value="PMEI"/>
    <property type="match status" value="1"/>
</dbReference>
<evidence type="ECO:0000259" key="5">
    <source>
        <dbReference type="SMART" id="SM00856"/>
    </source>
</evidence>
<dbReference type="NCBIfam" id="TIGR01614">
    <property type="entry name" value="PME_inhib"/>
    <property type="match status" value="1"/>
</dbReference>
<feature type="domain" description="Pectinesterase inhibitor" evidence="5">
    <location>
        <begin position="40"/>
        <end position="188"/>
    </location>
</feature>
<evidence type="ECO:0000313" key="6">
    <source>
        <dbReference type="EMBL" id="MPA58385.1"/>
    </source>
</evidence>
<feature type="chain" id="PRO_5022733779" evidence="4">
    <location>
        <begin position="27"/>
        <end position="195"/>
    </location>
</feature>
<dbReference type="CDD" id="cd15801">
    <property type="entry name" value="PMEI-like_1"/>
    <property type="match status" value="1"/>
</dbReference>
<dbReference type="SUPFAM" id="SSF101148">
    <property type="entry name" value="Plant invertase/pectin methylesterase inhibitor"/>
    <property type="match status" value="1"/>
</dbReference>
<dbReference type="EMBL" id="GHES01027826">
    <property type="protein sequence ID" value="MPA58385.1"/>
    <property type="molecule type" value="Transcribed_RNA"/>
</dbReference>
<gene>
    <name evidence="6" type="ORF">Din_027826</name>
</gene>
<name>A0A5B7AQW7_DAVIN</name>
<evidence type="ECO:0000256" key="3">
    <source>
        <dbReference type="ARBA" id="ARBA00038471"/>
    </source>
</evidence>
<keyword evidence="1 4" id="KW-0732">Signal</keyword>
<evidence type="ECO:0000256" key="2">
    <source>
        <dbReference type="ARBA" id="ARBA00023157"/>
    </source>
</evidence>
<dbReference type="AlphaFoldDB" id="A0A5B7AQW7"/>
<keyword evidence="2" id="KW-1015">Disulfide bond</keyword>
<protein>
    <submittedName>
        <fullName evidence="6">Putative invertase/pectin methylesterase inhibitor family protein</fullName>
    </submittedName>
</protein>
<sequence>MNPMSSIIFLLPFVLFLTFQPHLVVARGQQSNATATATATASSLITQVCKGLTHKDFCVSVLEASPDSQKADLKGLLFIALKLAAKNATDTSTHIKQYLNDNSEEEPAEEQGLNDCSESYIDAVDQIDDAVVALSVNAYPDIDKWVKAAITDVDACEGLVQGQTTGQALEVSHNNHTLRLLLNVALGILHALSHN</sequence>
<evidence type="ECO:0000256" key="1">
    <source>
        <dbReference type="ARBA" id="ARBA00022729"/>
    </source>
</evidence>
<proteinExistence type="inferred from homology"/>
<organism evidence="6">
    <name type="scientific">Davidia involucrata</name>
    <name type="common">Dove tree</name>
    <dbReference type="NCBI Taxonomy" id="16924"/>
    <lineage>
        <taxon>Eukaryota</taxon>
        <taxon>Viridiplantae</taxon>
        <taxon>Streptophyta</taxon>
        <taxon>Embryophyta</taxon>
        <taxon>Tracheophyta</taxon>
        <taxon>Spermatophyta</taxon>
        <taxon>Magnoliopsida</taxon>
        <taxon>eudicotyledons</taxon>
        <taxon>Gunneridae</taxon>
        <taxon>Pentapetalae</taxon>
        <taxon>asterids</taxon>
        <taxon>Cornales</taxon>
        <taxon>Nyssaceae</taxon>
        <taxon>Davidia</taxon>
    </lineage>
</organism>
<dbReference type="InterPro" id="IPR006501">
    <property type="entry name" value="Pectinesterase_inhib_dom"/>
</dbReference>
<reference evidence="6" key="1">
    <citation type="submission" date="2019-08" db="EMBL/GenBank/DDBJ databases">
        <title>Reference gene set and small RNA set construction with multiple tissues from Davidia involucrata Baill.</title>
        <authorList>
            <person name="Yang H."/>
            <person name="Zhou C."/>
            <person name="Li G."/>
            <person name="Wang J."/>
            <person name="Gao P."/>
            <person name="Wang M."/>
            <person name="Wang R."/>
            <person name="Zhao Y."/>
        </authorList>
    </citation>
    <scope>NUCLEOTIDE SEQUENCE</scope>
    <source>
        <tissue evidence="6">Mixed with DoveR01_LX</tissue>
    </source>
</reference>
<dbReference type="GO" id="GO:0004857">
    <property type="term" value="F:enzyme inhibitor activity"/>
    <property type="evidence" value="ECO:0007669"/>
    <property type="project" value="InterPro"/>
</dbReference>
<evidence type="ECO:0000256" key="4">
    <source>
        <dbReference type="SAM" id="SignalP"/>
    </source>
</evidence>
<feature type="signal peptide" evidence="4">
    <location>
        <begin position="1"/>
        <end position="26"/>
    </location>
</feature>
<dbReference type="Gene3D" id="1.20.140.40">
    <property type="entry name" value="Invertase/pectin methylesterase inhibitor family protein"/>
    <property type="match status" value="1"/>
</dbReference>
<dbReference type="SMART" id="SM00856">
    <property type="entry name" value="PMEI"/>
    <property type="match status" value="1"/>
</dbReference>
<accession>A0A5B7AQW7</accession>
<dbReference type="InterPro" id="IPR035513">
    <property type="entry name" value="Invertase/methylesterase_inhib"/>
</dbReference>
<comment type="similarity">
    <text evidence="3">Belongs to the PMEI family.</text>
</comment>
<dbReference type="PANTHER" id="PTHR35357">
    <property type="entry name" value="OS02G0537100 PROTEIN"/>
    <property type="match status" value="1"/>
</dbReference>
<dbReference type="PANTHER" id="PTHR35357:SF8">
    <property type="entry name" value="OS01G0111000 PROTEIN"/>
    <property type="match status" value="1"/>
</dbReference>